<accession>A0A6J5QXW9</accession>
<dbReference type="InterPro" id="IPR021508">
    <property type="entry name" value="Gp17-like"/>
</dbReference>
<dbReference type="Pfam" id="PF11367">
    <property type="entry name" value="Tail_completion_gp17"/>
    <property type="match status" value="1"/>
</dbReference>
<proteinExistence type="predicted"/>
<organism evidence="1">
    <name type="scientific">uncultured Caudovirales phage</name>
    <dbReference type="NCBI Taxonomy" id="2100421"/>
    <lineage>
        <taxon>Viruses</taxon>
        <taxon>Duplodnaviria</taxon>
        <taxon>Heunggongvirae</taxon>
        <taxon>Uroviricota</taxon>
        <taxon>Caudoviricetes</taxon>
        <taxon>Peduoviridae</taxon>
        <taxon>Maltschvirus</taxon>
        <taxon>Maltschvirus maltsch</taxon>
    </lineage>
</organism>
<gene>
    <name evidence="1" type="ORF">UFOVP1122_7</name>
</gene>
<dbReference type="EMBL" id="LR797061">
    <property type="protein sequence ID" value="CAB4184484.1"/>
    <property type="molecule type" value="Genomic_DNA"/>
</dbReference>
<reference evidence="1" key="1">
    <citation type="submission" date="2020-05" db="EMBL/GenBank/DDBJ databases">
        <authorList>
            <person name="Chiriac C."/>
            <person name="Salcher M."/>
            <person name="Ghai R."/>
            <person name="Kavagutti S V."/>
        </authorList>
    </citation>
    <scope>NUCLEOTIDE SEQUENCE</scope>
</reference>
<evidence type="ECO:0000313" key="1">
    <source>
        <dbReference type="EMBL" id="CAB4184484.1"/>
    </source>
</evidence>
<dbReference type="Gene3D" id="3.30.2000.30">
    <property type="match status" value="1"/>
</dbReference>
<sequence>MKITEARAALIAYITGLDLTVTGVFDEPPRHDPFPFVRVGDAISTPDDLLVERGAEHVFEVHVFTREPQRDQVNLLVGQLHQALHRATFDVADCQHVQSLVEQVNVFEDAGDPAKTRQWHGIVRLRVILFNV</sequence>
<name>A0A6J5QXW9_9CAUD</name>
<dbReference type="InterPro" id="IPR053745">
    <property type="entry name" value="Viral_Tail_Comp_sf"/>
</dbReference>
<protein>
    <submittedName>
        <fullName evidence="1">Tail completion protein</fullName>
    </submittedName>
</protein>